<reference evidence="9" key="1">
    <citation type="submission" date="2016-10" db="EMBL/GenBank/DDBJ databases">
        <authorList>
            <person name="Varghese N."/>
            <person name="Submissions S."/>
        </authorList>
    </citation>
    <scope>NUCLEOTIDE SEQUENCE [LARGE SCALE GENOMIC DNA]</scope>
    <source>
        <strain evidence="9">DSM 241</strain>
    </source>
</reference>
<proteinExistence type="predicted"/>
<dbReference type="InterPro" id="IPR025405">
    <property type="entry name" value="DUF4131"/>
</dbReference>
<feature type="transmembrane region" description="Helical" evidence="6">
    <location>
        <begin position="429"/>
        <end position="448"/>
    </location>
</feature>
<dbReference type="Pfam" id="PF03772">
    <property type="entry name" value="Competence"/>
    <property type="match status" value="1"/>
</dbReference>
<dbReference type="SUPFAM" id="SSF56281">
    <property type="entry name" value="Metallo-hydrolase/oxidoreductase"/>
    <property type="match status" value="1"/>
</dbReference>
<feature type="transmembrane region" description="Helical" evidence="6">
    <location>
        <begin position="338"/>
        <end position="358"/>
    </location>
</feature>
<dbReference type="InterPro" id="IPR004797">
    <property type="entry name" value="Competence_ComEC/Rec2"/>
</dbReference>
<feature type="domain" description="Metallo-beta-lactamase" evidence="7">
    <location>
        <begin position="519"/>
        <end position="705"/>
    </location>
</feature>
<feature type="transmembrane region" description="Helical" evidence="6">
    <location>
        <begin position="43"/>
        <end position="64"/>
    </location>
</feature>
<keyword evidence="2" id="KW-1003">Cell membrane</keyword>
<dbReference type="InterPro" id="IPR004477">
    <property type="entry name" value="ComEC_N"/>
</dbReference>
<evidence type="ECO:0000259" key="7">
    <source>
        <dbReference type="SMART" id="SM00849"/>
    </source>
</evidence>
<dbReference type="AlphaFoldDB" id="A0A1H7F575"/>
<keyword evidence="5 6" id="KW-0472">Membrane</keyword>
<feature type="transmembrane region" description="Helical" evidence="6">
    <location>
        <begin position="370"/>
        <end position="390"/>
    </location>
</feature>
<dbReference type="NCBIfam" id="TIGR00360">
    <property type="entry name" value="ComEC_N-term"/>
    <property type="match status" value="1"/>
</dbReference>
<name>A0A1H7F575_9GAMM</name>
<dbReference type="GO" id="GO:0005886">
    <property type="term" value="C:plasma membrane"/>
    <property type="evidence" value="ECO:0007669"/>
    <property type="project" value="UniProtKB-SubCell"/>
</dbReference>
<protein>
    <submittedName>
        <fullName evidence="8">Competence protein ComEC</fullName>
    </submittedName>
</protein>
<keyword evidence="9" id="KW-1185">Reference proteome</keyword>
<dbReference type="STRING" id="1396821.SAMN05444515_101120"/>
<dbReference type="EMBL" id="FOAA01000001">
    <property type="protein sequence ID" value="SEK21241.1"/>
    <property type="molecule type" value="Genomic_DNA"/>
</dbReference>
<dbReference type="Pfam" id="PF13567">
    <property type="entry name" value="DUF4131"/>
    <property type="match status" value="1"/>
</dbReference>
<evidence type="ECO:0000313" key="8">
    <source>
        <dbReference type="EMBL" id="SEK21241.1"/>
    </source>
</evidence>
<feature type="transmembrane region" description="Helical" evidence="6">
    <location>
        <begin position="273"/>
        <end position="294"/>
    </location>
</feature>
<dbReference type="Gene3D" id="3.60.15.10">
    <property type="entry name" value="Ribonuclease Z/Hydroxyacylglutathione hydrolase-like"/>
    <property type="match status" value="1"/>
</dbReference>
<evidence type="ECO:0000313" key="9">
    <source>
        <dbReference type="Proteomes" id="UP000199256"/>
    </source>
</evidence>
<dbReference type="Pfam" id="PF00753">
    <property type="entry name" value="Lactamase_B"/>
    <property type="match status" value="1"/>
</dbReference>
<evidence type="ECO:0000256" key="2">
    <source>
        <dbReference type="ARBA" id="ARBA00022475"/>
    </source>
</evidence>
<feature type="transmembrane region" description="Helical" evidence="6">
    <location>
        <begin position="301"/>
        <end position="318"/>
    </location>
</feature>
<feature type="transmembrane region" description="Helical" evidence="6">
    <location>
        <begin position="238"/>
        <end position="261"/>
    </location>
</feature>
<dbReference type="CDD" id="cd07731">
    <property type="entry name" value="ComA-like_MBL-fold"/>
    <property type="match status" value="1"/>
</dbReference>
<keyword evidence="3 6" id="KW-0812">Transmembrane</keyword>
<evidence type="ECO:0000256" key="3">
    <source>
        <dbReference type="ARBA" id="ARBA00022692"/>
    </source>
</evidence>
<organism evidence="8 9">
    <name type="scientific">Ectothiorhodospira marina</name>
    <dbReference type="NCBI Taxonomy" id="1396821"/>
    <lineage>
        <taxon>Bacteria</taxon>
        <taxon>Pseudomonadati</taxon>
        <taxon>Pseudomonadota</taxon>
        <taxon>Gammaproteobacteria</taxon>
        <taxon>Chromatiales</taxon>
        <taxon>Ectothiorhodospiraceae</taxon>
        <taxon>Ectothiorhodospira</taxon>
    </lineage>
</organism>
<evidence type="ECO:0000256" key="6">
    <source>
        <dbReference type="SAM" id="Phobius"/>
    </source>
</evidence>
<accession>A0A1H7F575</accession>
<evidence type="ECO:0000256" key="1">
    <source>
        <dbReference type="ARBA" id="ARBA00004651"/>
    </source>
</evidence>
<dbReference type="GO" id="GO:0030420">
    <property type="term" value="P:establishment of competence for transformation"/>
    <property type="evidence" value="ECO:0007669"/>
    <property type="project" value="InterPro"/>
</dbReference>
<comment type="subcellular location">
    <subcellularLocation>
        <location evidence="1">Cell membrane</location>
        <topology evidence="1">Multi-pass membrane protein</topology>
    </subcellularLocation>
</comment>
<dbReference type="NCBIfam" id="TIGR00361">
    <property type="entry name" value="ComEC_Rec2"/>
    <property type="match status" value="1"/>
</dbReference>
<dbReference type="PANTHER" id="PTHR30619:SF1">
    <property type="entry name" value="RECOMBINATION PROTEIN 2"/>
    <property type="match status" value="1"/>
</dbReference>
<dbReference type="PANTHER" id="PTHR30619">
    <property type="entry name" value="DNA INTERNALIZATION/COMPETENCE PROTEIN COMEC/REC2"/>
    <property type="match status" value="1"/>
</dbReference>
<dbReference type="SMART" id="SM00849">
    <property type="entry name" value="Lactamase_B"/>
    <property type="match status" value="1"/>
</dbReference>
<keyword evidence="4 6" id="KW-1133">Transmembrane helix</keyword>
<sequence>MQIRALVFLAGVVMLHGLGQLPALAWGWLLLAAPLFYRFAPLTRWPLWAMGGFLWALIHAHWVVGPPLDPRLSGQDIPVVGVVDSLPEPMERGVRFGFRIESATDASITTPLPVRVRVAWYGRSPALQPGERWELTLRLRQPNGLRNPGGFDYEGWLFQQGFRATGYVRDGHPARRLGMAHSPARAVDRLRATLAGRMDAALGDAAYAGILRALAVGDRSTIPQAQWDTLIDTGTNHLMAISGLHVGLVAGMGYGLMLWGWRRIPALALRLPAQRAAVIGALSCAAAYAALAGFAVPTQRALIMLAVALGALWLGRTARPSHTLSLALLAVLVIDPRAVLAPGFWLSFAAVMVIVYAVAARIGPVGKADALLRVQWVAGVGLLPLTLVMFQHGSLISPLANLIAVPWVSFLVVPLVLVGVGLSPLTPWVAETLWGLAHLAVWGLWPVLEHLAGWPGGQWRAAPPAWTLLPALLGLAWFMAPRPWPNRWVGLLLLLPMLWPPRVELETGAFRVAMLDVGQGLAVVVMTAEHTLVFDTGPRFSPRFDAGEAAVVPYLRHKKRSRIDTLIISHGDNDHIGGADAVLSRLPVTSVLSRNPARLDHPRSIECLAGQAWVWDQVAFRILHPPPFWAEDNASSCVLQVRGAGGSLLLTGDVEGLGEAVLRQSQGPALVSDILVLPHHGAASSLSESFLDRVSPRLALVSTGFDNRFGHPDERVLERLVRRQIPLLDTAREGAFHVDVHPDTGVRVRAGYRHEGRRHWHRH</sequence>
<dbReference type="InterPro" id="IPR001279">
    <property type="entry name" value="Metallo-B-lactamas"/>
</dbReference>
<evidence type="ECO:0000256" key="5">
    <source>
        <dbReference type="ARBA" id="ARBA00023136"/>
    </source>
</evidence>
<dbReference type="InterPro" id="IPR052159">
    <property type="entry name" value="Competence_DNA_uptake"/>
</dbReference>
<dbReference type="InterPro" id="IPR036866">
    <property type="entry name" value="RibonucZ/Hydroxyglut_hydro"/>
</dbReference>
<feature type="transmembrane region" description="Helical" evidence="6">
    <location>
        <begin position="402"/>
        <end position="422"/>
    </location>
</feature>
<dbReference type="RefSeq" id="WP_245740451.1">
    <property type="nucleotide sequence ID" value="NZ_FOAA01000001.1"/>
</dbReference>
<dbReference type="InterPro" id="IPR035681">
    <property type="entry name" value="ComA-like_MBL"/>
</dbReference>
<dbReference type="Proteomes" id="UP000199256">
    <property type="component" value="Unassembled WGS sequence"/>
</dbReference>
<evidence type="ECO:0000256" key="4">
    <source>
        <dbReference type="ARBA" id="ARBA00022989"/>
    </source>
</evidence>
<gene>
    <name evidence="8" type="ORF">SAMN05444515_101120</name>
</gene>